<dbReference type="SUPFAM" id="SSF57667">
    <property type="entry name" value="beta-beta-alpha zinc fingers"/>
    <property type="match status" value="1"/>
</dbReference>
<reference evidence="4" key="1">
    <citation type="journal article" date="2023" name="Insect Mol. Biol.">
        <title>Genome sequencing provides insights into the evolution of gene families encoding plant cell wall-degrading enzymes in longhorned beetles.</title>
        <authorList>
            <person name="Shin N.R."/>
            <person name="Okamura Y."/>
            <person name="Kirsch R."/>
            <person name="Pauchet Y."/>
        </authorList>
    </citation>
    <scope>NUCLEOTIDE SEQUENCE</scope>
    <source>
        <strain evidence="4">RBIC_L_NR</strain>
    </source>
</reference>
<dbReference type="InterPro" id="IPR013087">
    <property type="entry name" value="Znf_C2H2_type"/>
</dbReference>
<gene>
    <name evidence="4" type="ORF">NQ314_014938</name>
</gene>
<sequence>MSEHSIRPGYSPDSQFACRYCDKRYKWKSTMRRHEQDECGDKEPKFQCMYCPYKARQKGNLGVHVRKHHTPPEQVSDIAKSDIDQNVQN</sequence>
<dbReference type="AlphaFoldDB" id="A0AAV8X0P6"/>
<keyword evidence="1" id="KW-0863">Zinc-finger</keyword>
<evidence type="ECO:0000256" key="1">
    <source>
        <dbReference type="PROSITE-ProRule" id="PRU00042"/>
    </source>
</evidence>
<feature type="domain" description="C2H2-type" evidence="3">
    <location>
        <begin position="16"/>
        <end position="43"/>
    </location>
</feature>
<evidence type="ECO:0000256" key="2">
    <source>
        <dbReference type="SAM" id="MobiDB-lite"/>
    </source>
</evidence>
<feature type="region of interest" description="Disordered" evidence="2">
    <location>
        <begin position="66"/>
        <end position="89"/>
    </location>
</feature>
<name>A0AAV8X0P6_9CUCU</name>
<dbReference type="EMBL" id="JANEYF010004128">
    <property type="protein sequence ID" value="KAJ8932091.1"/>
    <property type="molecule type" value="Genomic_DNA"/>
</dbReference>
<proteinExistence type="predicted"/>
<keyword evidence="1" id="KW-0479">Metal-binding</keyword>
<dbReference type="Gene3D" id="3.30.160.60">
    <property type="entry name" value="Classic Zinc Finger"/>
    <property type="match status" value="1"/>
</dbReference>
<keyword evidence="5" id="KW-1185">Reference proteome</keyword>
<evidence type="ECO:0000313" key="5">
    <source>
        <dbReference type="Proteomes" id="UP001162156"/>
    </source>
</evidence>
<accession>A0AAV8X0P6</accession>
<dbReference type="SMART" id="SM00355">
    <property type="entry name" value="ZnF_C2H2"/>
    <property type="match status" value="2"/>
</dbReference>
<dbReference type="Pfam" id="PF00096">
    <property type="entry name" value="zf-C2H2"/>
    <property type="match status" value="1"/>
</dbReference>
<protein>
    <recommendedName>
        <fullName evidence="3">C2H2-type domain-containing protein</fullName>
    </recommendedName>
</protein>
<organism evidence="4 5">
    <name type="scientific">Rhamnusium bicolor</name>
    <dbReference type="NCBI Taxonomy" id="1586634"/>
    <lineage>
        <taxon>Eukaryota</taxon>
        <taxon>Metazoa</taxon>
        <taxon>Ecdysozoa</taxon>
        <taxon>Arthropoda</taxon>
        <taxon>Hexapoda</taxon>
        <taxon>Insecta</taxon>
        <taxon>Pterygota</taxon>
        <taxon>Neoptera</taxon>
        <taxon>Endopterygota</taxon>
        <taxon>Coleoptera</taxon>
        <taxon>Polyphaga</taxon>
        <taxon>Cucujiformia</taxon>
        <taxon>Chrysomeloidea</taxon>
        <taxon>Cerambycidae</taxon>
        <taxon>Lepturinae</taxon>
        <taxon>Rhagiini</taxon>
        <taxon>Rhamnusium</taxon>
    </lineage>
</organism>
<evidence type="ECO:0000313" key="4">
    <source>
        <dbReference type="EMBL" id="KAJ8932091.1"/>
    </source>
</evidence>
<dbReference type="Proteomes" id="UP001162156">
    <property type="component" value="Unassembled WGS sequence"/>
</dbReference>
<dbReference type="PROSITE" id="PS50157">
    <property type="entry name" value="ZINC_FINGER_C2H2_2"/>
    <property type="match status" value="1"/>
</dbReference>
<keyword evidence="1" id="KW-0862">Zinc</keyword>
<dbReference type="GO" id="GO:0008270">
    <property type="term" value="F:zinc ion binding"/>
    <property type="evidence" value="ECO:0007669"/>
    <property type="project" value="UniProtKB-KW"/>
</dbReference>
<evidence type="ECO:0000259" key="3">
    <source>
        <dbReference type="PROSITE" id="PS50157"/>
    </source>
</evidence>
<dbReference type="InterPro" id="IPR036236">
    <property type="entry name" value="Znf_C2H2_sf"/>
</dbReference>
<comment type="caution">
    <text evidence="4">The sequence shown here is derived from an EMBL/GenBank/DDBJ whole genome shotgun (WGS) entry which is preliminary data.</text>
</comment>